<dbReference type="AlphaFoldDB" id="A0A3W1E6K0"/>
<evidence type="ECO:0000313" key="9">
    <source>
        <dbReference type="EMBL" id="MIV47258.1"/>
    </source>
</evidence>
<protein>
    <recommendedName>
        <fullName evidence="10">Flagellar transcriptional activator FlhD</fullName>
    </recommendedName>
</protein>
<organism evidence="9">
    <name type="scientific">Salmonella enterica</name>
    <name type="common">Salmonella choleraesuis</name>
    <dbReference type="NCBI Taxonomy" id="28901"/>
    <lineage>
        <taxon>Bacteria</taxon>
        <taxon>Pseudomonadati</taxon>
        <taxon>Pseudomonadota</taxon>
        <taxon>Gammaproteobacteria</taxon>
        <taxon>Enterobacterales</taxon>
        <taxon>Enterobacteriaceae</taxon>
        <taxon>Salmonella</taxon>
    </lineage>
</organism>
<name>A0A3W1E6K0_SALER</name>
<accession>A0A3W1E6K0</accession>
<gene>
    <name evidence="9" type="ORF">A7E06_28330</name>
</gene>
<evidence type="ECO:0000256" key="7">
    <source>
        <dbReference type="ARBA" id="ARBA00023163"/>
    </source>
</evidence>
<dbReference type="InterPro" id="IPR036194">
    <property type="entry name" value="FlhD_sf"/>
</dbReference>
<evidence type="ECO:0000256" key="8">
    <source>
        <dbReference type="ARBA" id="ARBA00025431"/>
    </source>
</evidence>
<keyword evidence="4" id="KW-0238">DNA-binding</keyword>
<dbReference type="InterPro" id="IPR023559">
    <property type="entry name" value="Flagellar_FlhD"/>
</dbReference>
<keyword evidence="3" id="KW-0805">Transcription regulation</keyword>
<evidence type="ECO:0000256" key="6">
    <source>
        <dbReference type="ARBA" id="ARBA00023159"/>
    </source>
</evidence>
<evidence type="ECO:0000256" key="4">
    <source>
        <dbReference type="ARBA" id="ARBA00023125"/>
    </source>
</evidence>
<evidence type="ECO:0008006" key="10">
    <source>
        <dbReference type="Google" id="ProtNLM"/>
    </source>
</evidence>
<evidence type="ECO:0000256" key="3">
    <source>
        <dbReference type="ARBA" id="ARBA00023015"/>
    </source>
</evidence>
<sequence>MAGKEFIPMNTEQSLYEMNYTWLSLTQKMLLKDKSVAMFRLGLNKPISDIISRMTESQLHQLSQHPHFIFTLRIKEPAALEGLLQDSRVDHLRPMHAAILCLSDAGGAHGL</sequence>
<evidence type="ECO:0000256" key="5">
    <source>
        <dbReference type="ARBA" id="ARBA00023157"/>
    </source>
</evidence>
<dbReference type="EMBL" id="RSUV01000043">
    <property type="protein sequence ID" value="MIV47258.1"/>
    <property type="molecule type" value="Genomic_DNA"/>
</dbReference>
<dbReference type="Pfam" id="PF05247">
    <property type="entry name" value="FlhD"/>
    <property type="match status" value="1"/>
</dbReference>
<proteinExistence type="predicted"/>
<dbReference type="GO" id="GO:0044780">
    <property type="term" value="P:bacterial-type flagellum assembly"/>
    <property type="evidence" value="ECO:0007669"/>
    <property type="project" value="InterPro"/>
</dbReference>
<comment type="caution">
    <text evidence="9">The sequence shown here is derived from an EMBL/GenBank/DDBJ whole genome shotgun (WGS) entry which is preliminary data.</text>
</comment>
<dbReference type="SUPFAM" id="SSF63592">
    <property type="entry name" value="Flagellar transcriptional activator FlhD"/>
    <property type="match status" value="1"/>
</dbReference>
<keyword evidence="7" id="KW-0804">Transcription</keyword>
<keyword evidence="6" id="KW-0010">Activator</keyword>
<dbReference type="GO" id="GO:0003677">
    <property type="term" value="F:DNA binding"/>
    <property type="evidence" value="ECO:0007669"/>
    <property type="project" value="UniProtKB-KW"/>
</dbReference>
<dbReference type="Gene3D" id="1.10.4000.10">
    <property type="entry name" value="Flagellar transcriptional activator FlhD"/>
    <property type="match status" value="1"/>
</dbReference>
<keyword evidence="1" id="KW-0963">Cytoplasm</keyword>
<comment type="function">
    <text evidence="8">Functions in complex with FlhC as a master transcriptional regulator that regulates transcription of several flagellar and non-flagellar operons by binding to their promoter region. Activates expression of class 2 flagellar genes, including fliA, which is a flagellum-specific sigma factor that turns on the class 3 genes. Also regulates genes whose products function in a variety of physiological pathways.</text>
</comment>
<reference evidence="9" key="1">
    <citation type="submission" date="2018-07" db="EMBL/GenBank/DDBJ databases">
        <authorList>
            <consortium name="GenomeTrakr network: Whole genome sequencing for foodborne pathogen traceback"/>
        </authorList>
    </citation>
    <scope>NUCLEOTIDE SEQUENCE [LARGE SCALE GENOMIC DNA]</scope>
    <source>
        <strain evidence="9">CFSAN048114</strain>
    </source>
</reference>
<keyword evidence="2" id="KW-1005">Bacterial flagellum biogenesis</keyword>
<dbReference type="Proteomes" id="UP000839530">
    <property type="component" value="Unassembled WGS sequence"/>
</dbReference>
<dbReference type="GO" id="GO:0045893">
    <property type="term" value="P:positive regulation of DNA-templated transcription"/>
    <property type="evidence" value="ECO:0007669"/>
    <property type="project" value="InterPro"/>
</dbReference>
<keyword evidence="5" id="KW-1015">Disulfide bond</keyword>
<evidence type="ECO:0000256" key="2">
    <source>
        <dbReference type="ARBA" id="ARBA00022795"/>
    </source>
</evidence>
<evidence type="ECO:0000256" key="1">
    <source>
        <dbReference type="ARBA" id="ARBA00022490"/>
    </source>
</evidence>